<dbReference type="EMBL" id="BGPR01151964">
    <property type="protein sequence ID" value="GBL61517.1"/>
    <property type="molecule type" value="Genomic_DNA"/>
</dbReference>
<evidence type="ECO:0000313" key="3">
    <source>
        <dbReference type="EMBL" id="GBL61493.1"/>
    </source>
</evidence>
<dbReference type="AlphaFoldDB" id="A0A4Y1ZPE4"/>
<reference evidence="4 5" key="1">
    <citation type="journal article" date="2019" name="Sci. Rep.">
        <title>Orb-weaving spider Araneus ventricosus genome elucidates the spidroin gene catalogue.</title>
        <authorList>
            <person name="Kono N."/>
            <person name="Nakamura H."/>
            <person name="Ohtoshi R."/>
            <person name="Moran D.A.P."/>
            <person name="Shinohara A."/>
            <person name="Yoshida Y."/>
            <person name="Fujiwara M."/>
            <person name="Mori M."/>
            <person name="Tomita M."/>
            <person name="Arakawa K."/>
        </authorList>
    </citation>
    <scope>NUCLEOTIDE SEQUENCE [LARGE SCALE GENOMIC DNA]</scope>
</reference>
<accession>A0A4Y1ZPE4</accession>
<sequence>MFQTASAMAQLFATNYLPPTEGVGPWRGMAIRTPASAFEQLQRPSLIHLTASCYDGEILICLSMNAIIQKRNELDGWNLACDRYTQIVELCQIPPPSRIHLDG</sequence>
<evidence type="ECO:0000313" key="5">
    <source>
        <dbReference type="Proteomes" id="UP000499080"/>
    </source>
</evidence>
<protein>
    <submittedName>
        <fullName evidence="4">Uncharacterized protein</fullName>
    </submittedName>
</protein>
<dbReference type="EMBL" id="BGPR01151936">
    <property type="protein sequence ID" value="GBL61396.1"/>
    <property type="molecule type" value="Genomic_DNA"/>
</dbReference>
<organism evidence="4 5">
    <name type="scientific">Araneus ventricosus</name>
    <name type="common">Orbweaver spider</name>
    <name type="synonym">Epeira ventricosa</name>
    <dbReference type="NCBI Taxonomy" id="182803"/>
    <lineage>
        <taxon>Eukaryota</taxon>
        <taxon>Metazoa</taxon>
        <taxon>Ecdysozoa</taxon>
        <taxon>Arthropoda</taxon>
        <taxon>Chelicerata</taxon>
        <taxon>Arachnida</taxon>
        <taxon>Araneae</taxon>
        <taxon>Araneomorphae</taxon>
        <taxon>Entelegynae</taxon>
        <taxon>Araneoidea</taxon>
        <taxon>Araneidae</taxon>
        <taxon>Araneus</taxon>
    </lineage>
</organism>
<evidence type="ECO:0000313" key="1">
    <source>
        <dbReference type="EMBL" id="GBL60370.1"/>
    </source>
</evidence>
<name>A0A4Y1ZPE4_ARAVE</name>
<gene>
    <name evidence="4" type="ORF">AVEN_139693_1</name>
    <name evidence="2" type="ORF">AVEN_233345_1</name>
    <name evidence="1" type="ORF">AVEN_261730_1</name>
    <name evidence="3" type="ORF">AVEN_91797_1</name>
</gene>
<dbReference type="EMBL" id="BGPR01151676">
    <property type="protein sequence ID" value="GBL60370.1"/>
    <property type="molecule type" value="Genomic_DNA"/>
</dbReference>
<comment type="caution">
    <text evidence="4">The sequence shown here is derived from an EMBL/GenBank/DDBJ whole genome shotgun (WGS) entry which is preliminary data.</text>
</comment>
<evidence type="ECO:0000313" key="2">
    <source>
        <dbReference type="EMBL" id="GBL61396.1"/>
    </source>
</evidence>
<dbReference type="Proteomes" id="UP000499080">
    <property type="component" value="Unassembled WGS sequence"/>
</dbReference>
<keyword evidence="5" id="KW-1185">Reference proteome</keyword>
<dbReference type="EMBL" id="BGPR01151958">
    <property type="protein sequence ID" value="GBL61493.1"/>
    <property type="molecule type" value="Genomic_DNA"/>
</dbReference>
<evidence type="ECO:0000313" key="4">
    <source>
        <dbReference type="EMBL" id="GBL61517.1"/>
    </source>
</evidence>
<proteinExistence type="predicted"/>